<keyword evidence="1" id="KW-0472">Membrane</keyword>
<protein>
    <submittedName>
        <fullName evidence="2">Uncharacterized protein</fullName>
    </submittedName>
</protein>
<dbReference type="RefSeq" id="WP_106009714.1">
    <property type="nucleotide sequence ID" value="NZ_JALCPJ010000002.1"/>
</dbReference>
<comment type="caution">
    <text evidence="2">The sequence shown here is derived from an EMBL/GenBank/DDBJ whole genome shotgun (WGS) entry which is preliminary data.</text>
</comment>
<keyword evidence="1" id="KW-1133">Transmembrane helix</keyword>
<dbReference type="Proteomes" id="UP000237798">
    <property type="component" value="Unassembled WGS sequence"/>
</dbReference>
<keyword evidence="3" id="KW-1185">Reference proteome</keyword>
<feature type="transmembrane region" description="Helical" evidence="1">
    <location>
        <begin position="6"/>
        <end position="28"/>
    </location>
</feature>
<keyword evidence="1" id="KW-0812">Transmembrane</keyword>
<accession>A0A2T0BM13</accession>
<dbReference type="AlphaFoldDB" id="A0A2T0BM13"/>
<gene>
    <name evidence="2" type="ORF">CLLU_21150</name>
</gene>
<reference evidence="2 3" key="1">
    <citation type="submission" date="2018-03" db="EMBL/GenBank/DDBJ databases">
        <title>Genome sequence of Clostridium luticellarii DSM 29923.</title>
        <authorList>
            <person name="Poehlein A."/>
            <person name="Daniel R."/>
        </authorList>
    </citation>
    <scope>NUCLEOTIDE SEQUENCE [LARGE SCALE GENOMIC DNA]</scope>
    <source>
        <strain evidence="2 3">DSM 29923</strain>
    </source>
</reference>
<name>A0A2T0BM13_9CLOT</name>
<evidence type="ECO:0000313" key="3">
    <source>
        <dbReference type="Proteomes" id="UP000237798"/>
    </source>
</evidence>
<sequence>MSKRAAAVVIIICSMIIISGFTIVSVGLPKYVKDQSNFKMDYTSSPFDFTVDAGNYSLSLNNKVGENFKNGSEKIMNVVGSKIYSGTSYIIDVTRNVFQNVEDRFTK</sequence>
<evidence type="ECO:0000256" key="1">
    <source>
        <dbReference type="SAM" id="Phobius"/>
    </source>
</evidence>
<proteinExistence type="predicted"/>
<dbReference type="OrthoDB" id="1912019at2"/>
<evidence type="ECO:0000313" key="2">
    <source>
        <dbReference type="EMBL" id="PRR84921.1"/>
    </source>
</evidence>
<dbReference type="EMBL" id="PVXP01000029">
    <property type="protein sequence ID" value="PRR84921.1"/>
    <property type="molecule type" value="Genomic_DNA"/>
</dbReference>
<organism evidence="2 3">
    <name type="scientific">Clostridium luticellarii</name>
    <dbReference type="NCBI Taxonomy" id="1691940"/>
    <lineage>
        <taxon>Bacteria</taxon>
        <taxon>Bacillati</taxon>
        <taxon>Bacillota</taxon>
        <taxon>Clostridia</taxon>
        <taxon>Eubacteriales</taxon>
        <taxon>Clostridiaceae</taxon>
        <taxon>Clostridium</taxon>
    </lineage>
</organism>